<evidence type="ECO:0000256" key="13">
    <source>
        <dbReference type="HAMAP-Rule" id="MF_00238"/>
    </source>
</evidence>
<keyword evidence="7 13" id="KW-0418">Kinase</keyword>
<dbReference type="NCBIfam" id="NF002828">
    <property type="entry name" value="PRK03003.1"/>
    <property type="match status" value="1"/>
</dbReference>
<keyword evidence="8 13" id="KW-0067">ATP-binding</keyword>
<dbReference type="InterPro" id="IPR003136">
    <property type="entry name" value="Cytidylate_kin"/>
</dbReference>
<keyword evidence="3 12" id="KW-0690">Ribosome biogenesis</keyword>
<dbReference type="PRINTS" id="PR00326">
    <property type="entry name" value="GTP1OBG"/>
</dbReference>
<feature type="binding site" evidence="12">
    <location>
        <begin position="287"/>
        <end position="294"/>
    </location>
    <ligand>
        <name>GTP</name>
        <dbReference type="ChEBI" id="CHEBI:37565"/>
        <label>1</label>
    </ligand>
</feature>
<feature type="binding site" evidence="12">
    <location>
        <begin position="396"/>
        <end position="399"/>
    </location>
    <ligand>
        <name>GTP</name>
        <dbReference type="ChEBI" id="CHEBI:37565"/>
        <label>1</label>
    </ligand>
</feature>
<feature type="binding site" evidence="12">
    <location>
        <begin position="574"/>
        <end position="577"/>
    </location>
    <ligand>
        <name>GTP</name>
        <dbReference type="ChEBI" id="CHEBI:37565"/>
        <label>2</label>
    </ligand>
</feature>
<comment type="subcellular location">
    <subcellularLocation>
        <location evidence="13">Cytoplasm</location>
    </subcellularLocation>
</comment>
<dbReference type="SMART" id="SM00382">
    <property type="entry name" value="AAA"/>
    <property type="match status" value="3"/>
</dbReference>
<evidence type="ECO:0000256" key="12">
    <source>
        <dbReference type="HAMAP-Rule" id="MF_00195"/>
    </source>
</evidence>
<dbReference type="Pfam" id="PF01926">
    <property type="entry name" value="MMR_HSR1"/>
    <property type="match status" value="2"/>
</dbReference>
<dbReference type="CDD" id="cd02020">
    <property type="entry name" value="CMPK"/>
    <property type="match status" value="1"/>
</dbReference>
<dbReference type="InterPro" id="IPR016484">
    <property type="entry name" value="GTPase_Der"/>
</dbReference>
<sequence length="720" mass="79097">MSMDAQDAFGSLIVAIDGPAGSGKSSVSKEVARTLGLGYLDTGAMYRAVTFAALESGIDLSDQDAVAQAVIEADIQLSTDPDDQRVVVNGRDVTKEIREPRISERVSDVSTNLKVRENLVERQRNAIEDAGRIVAEGRDITTVVAPFADARVLLTASEEVRMKRRGLQLNNTQSAQALAQQVGERDKKDSSVVNFMEAAEGVTLVDTSELNFEQSVEAVLTVVEHEVSKQASAIVDGDDESDEQRAEALLAGLQDYELDDEDAALLAGEGWEADEAGENPPVVAIVGRPNVGKSTLVNRILGRREAVVEDLPGVTRDRVTYDAEWNLKRFRVVDTGGWEADAKGMDRLVAEQAERAVDVADVVVLVVDAVVGATAADEAIVKMLRRKGRPVLLVANKVDGPSLEADAMALWNLGFGEPHPVSSLHGRGTADVLDELIKMLPEESAFGEAEPEGGPRRVALLGRPNVGKSSLLNKLAGHERAVVSDESGTTRDPIDEFVELDGRIWKFVDTAGLRRKQHMASGADYYASLRTASALDKAEAVVVLLAVDEELAEQDQRILQQVIDAGRCLVLAFNKWDTLDDERRYYLEREIEQDLKHVSWAPRVNISAKTGWHKDKLAPALDVALESWDRRIPTGKLNSFLGELVAEHPHPLRGGKQPRILFATQASARPPKFVLFTTGFLDPGYRRFIERRLRETFDFRGTPIDIQMRVRERRGNKRKK</sequence>
<keyword evidence="4 13" id="KW-0808">Transferase</keyword>
<evidence type="ECO:0000256" key="14">
    <source>
        <dbReference type="PROSITE-ProRule" id="PRU01049"/>
    </source>
</evidence>
<dbReference type="PANTHER" id="PTHR43834">
    <property type="entry name" value="GTPASE DER"/>
    <property type="match status" value="1"/>
</dbReference>
<accession>A0ABU1YY36</accession>
<evidence type="ECO:0000256" key="7">
    <source>
        <dbReference type="ARBA" id="ARBA00022777"/>
    </source>
</evidence>
<comment type="subunit">
    <text evidence="12">Associates with the 50S ribosomal subunit.</text>
</comment>
<dbReference type="InterPro" id="IPR005225">
    <property type="entry name" value="Small_GTP-bd"/>
</dbReference>
<dbReference type="InterPro" id="IPR006073">
    <property type="entry name" value="GTP-bd"/>
</dbReference>
<organism evidence="16 17">
    <name type="scientific">Pseudoglutamicibacter albus</name>
    <dbReference type="NCBI Taxonomy" id="98671"/>
    <lineage>
        <taxon>Bacteria</taxon>
        <taxon>Bacillati</taxon>
        <taxon>Actinomycetota</taxon>
        <taxon>Actinomycetes</taxon>
        <taxon>Micrococcales</taxon>
        <taxon>Micrococcaceae</taxon>
        <taxon>Pseudoglutamicibacter</taxon>
    </lineage>
</organism>
<evidence type="ECO:0000256" key="6">
    <source>
        <dbReference type="ARBA" id="ARBA00022741"/>
    </source>
</evidence>
<evidence type="ECO:0000256" key="10">
    <source>
        <dbReference type="ARBA" id="ARBA00047615"/>
    </source>
</evidence>
<dbReference type="NCBIfam" id="TIGR03594">
    <property type="entry name" value="GTPase_EngA"/>
    <property type="match status" value="1"/>
</dbReference>
<dbReference type="InterPro" id="IPR015946">
    <property type="entry name" value="KH_dom-like_a/b"/>
</dbReference>
<dbReference type="Gene3D" id="3.30.300.20">
    <property type="match status" value="1"/>
</dbReference>
<dbReference type="PROSITE" id="PS51712">
    <property type="entry name" value="G_ENGA"/>
    <property type="match status" value="2"/>
</dbReference>
<proteinExistence type="inferred from homology"/>
<keyword evidence="6 12" id="KW-0547">Nucleotide-binding</keyword>
<comment type="catalytic activity">
    <reaction evidence="10 13">
        <text>dCMP + ATP = dCDP + ADP</text>
        <dbReference type="Rhea" id="RHEA:25094"/>
        <dbReference type="ChEBI" id="CHEBI:30616"/>
        <dbReference type="ChEBI" id="CHEBI:57566"/>
        <dbReference type="ChEBI" id="CHEBI:58593"/>
        <dbReference type="ChEBI" id="CHEBI:456216"/>
        <dbReference type="EC" id="2.7.4.25"/>
    </reaction>
</comment>
<dbReference type="InterPro" id="IPR031166">
    <property type="entry name" value="G_ENGA"/>
</dbReference>
<evidence type="ECO:0000256" key="2">
    <source>
        <dbReference type="ARBA" id="ARBA00009427"/>
    </source>
</evidence>
<dbReference type="HAMAP" id="MF_00238">
    <property type="entry name" value="Cytidyl_kinase_type1"/>
    <property type="match status" value="1"/>
</dbReference>
<dbReference type="CDD" id="cd01894">
    <property type="entry name" value="EngA1"/>
    <property type="match status" value="1"/>
</dbReference>
<comment type="similarity">
    <text evidence="1 12 14">Belongs to the TRAFAC class TrmE-Era-EngA-EngB-Septin-like GTPase superfamily. EngA (Der) GTPase family.</text>
</comment>
<dbReference type="Gene3D" id="3.40.50.300">
    <property type="entry name" value="P-loop containing nucleotide triphosphate hydrolases"/>
    <property type="match status" value="3"/>
</dbReference>
<feature type="binding site" evidence="13">
    <location>
        <begin position="18"/>
        <end position="26"/>
    </location>
    <ligand>
        <name>ATP</name>
        <dbReference type="ChEBI" id="CHEBI:30616"/>
    </ligand>
</feature>
<comment type="caution">
    <text evidence="16">The sequence shown here is derived from an EMBL/GenBank/DDBJ whole genome shotgun (WGS) entry which is preliminary data.</text>
</comment>
<dbReference type="EMBL" id="JAVDXX010000001">
    <property type="protein sequence ID" value="MDR7293275.1"/>
    <property type="molecule type" value="Genomic_DNA"/>
</dbReference>
<gene>
    <name evidence="12" type="primary">der</name>
    <name evidence="13" type="synonym">cmk</name>
    <name evidence="16" type="ORF">J2S67_000543</name>
</gene>
<dbReference type="InterPro" id="IPR032859">
    <property type="entry name" value="KH_dom-like"/>
</dbReference>
<reference evidence="16" key="1">
    <citation type="submission" date="2023-07" db="EMBL/GenBank/DDBJ databases">
        <title>Sequencing the genomes of 1000 actinobacteria strains.</title>
        <authorList>
            <person name="Klenk H.-P."/>
        </authorList>
    </citation>
    <scope>NUCLEOTIDE SEQUENCE</scope>
    <source>
        <strain evidence="16">DSM 13068</strain>
    </source>
</reference>
<dbReference type="NCBIfam" id="TIGR00017">
    <property type="entry name" value="cmk"/>
    <property type="match status" value="1"/>
</dbReference>
<keyword evidence="5" id="KW-0677">Repeat</keyword>
<dbReference type="PANTHER" id="PTHR43834:SF6">
    <property type="entry name" value="GTPASE DER"/>
    <property type="match status" value="1"/>
</dbReference>
<dbReference type="EC" id="2.7.4.25" evidence="13"/>
<comment type="similarity">
    <text evidence="2 13">Belongs to the cytidylate kinase family. Type 1 subfamily.</text>
</comment>
<evidence type="ECO:0000256" key="8">
    <source>
        <dbReference type="ARBA" id="ARBA00022840"/>
    </source>
</evidence>
<dbReference type="Proteomes" id="UP001180715">
    <property type="component" value="Unassembled WGS sequence"/>
</dbReference>
<comment type="catalytic activity">
    <reaction evidence="11 13">
        <text>CMP + ATP = CDP + ADP</text>
        <dbReference type="Rhea" id="RHEA:11600"/>
        <dbReference type="ChEBI" id="CHEBI:30616"/>
        <dbReference type="ChEBI" id="CHEBI:58069"/>
        <dbReference type="ChEBI" id="CHEBI:60377"/>
        <dbReference type="ChEBI" id="CHEBI:456216"/>
        <dbReference type="EC" id="2.7.4.25"/>
    </reaction>
</comment>
<evidence type="ECO:0000256" key="4">
    <source>
        <dbReference type="ARBA" id="ARBA00022679"/>
    </source>
</evidence>
<dbReference type="Pfam" id="PF14714">
    <property type="entry name" value="KH_dom-like"/>
    <property type="match status" value="1"/>
</dbReference>
<dbReference type="InterPro" id="IPR027417">
    <property type="entry name" value="P-loop_NTPase"/>
</dbReference>
<evidence type="ECO:0000256" key="9">
    <source>
        <dbReference type="ARBA" id="ARBA00023134"/>
    </source>
</evidence>
<evidence type="ECO:0000256" key="5">
    <source>
        <dbReference type="ARBA" id="ARBA00022737"/>
    </source>
</evidence>
<evidence type="ECO:0000256" key="11">
    <source>
        <dbReference type="ARBA" id="ARBA00048478"/>
    </source>
</evidence>
<evidence type="ECO:0000313" key="16">
    <source>
        <dbReference type="EMBL" id="MDR7293275.1"/>
    </source>
</evidence>
<evidence type="ECO:0000313" key="17">
    <source>
        <dbReference type="Proteomes" id="UP001180715"/>
    </source>
</evidence>
<dbReference type="NCBIfam" id="TIGR00231">
    <property type="entry name" value="small_GTP"/>
    <property type="match status" value="2"/>
</dbReference>
<dbReference type="SUPFAM" id="SSF52540">
    <property type="entry name" value="P-loop containing nucleoside triphosphate hydrolases"/>
    <property type="match status" value="3"/>
</dbReference>
<comment type="function">
    <text evidence="12">GTPase that plays an essential role in the late steps of ribosome biogenesis.</text>
</comment>
<keyword evidence="17" id="KW-1185">Reference proteome</keyword>
<dbReference type="HAMAP" id="MF_00195">
    <property type="entry name" value="GTPase_Der"/>
    <property type="match status" value="1"/>
</dbReference>
<feature type="domain" description="EngA-type G" evidence="15">
    <location>
        <begin position="281"/>
        <end position="444"/>
    </location>
</feature>
<evidence type="ECO:0000256" key="3">
    <source>
        <dbReference type="ARBA" id="ARBA00022517"/>
    </source>
</evidence>
<feature type="binding site" evidence="12">
    <location>
        <begin position="509"/>
        <end position="513"/>
    </location>
    <ligand>
        <name>GTP</name>
        <dbReference type="ChEBI" id="CHEBI:37565"/>
        <label>2</label>
    </ligand>
</feature>
<dbReference type="NCBIfam" id="NF007071">
    <property type="entry name" value="PRK09518.1"/>
    <property type="match status" value="1"/>
</dbReference>
<dbReference type="InterPro" id="IPR011994">
    <property type="entry name" value="Cytidylate_kinase_dom"/>
</dbReference>
<dbReference type="Pfam" id="PF02224">
    <property type="entry name" value="Cytidylate_kin"/>
    <property type="match status" value="1"/>
</dbReference>
<keyword evidence="13" id="KW-0963">Cytoplasm</keyword>
<evidence type="ECO:0000259" key="15">
    <source>
        <dbReference type="PROSITE" id="PS51712"/>
    </source>
</evidence>
<keyword evidence="9 12" id="KW-0342">GTP-binding</keyword>
<evidence type="ECO:0000256" key="1">
    <source>
        <dbReference type="ARBA" id="ARBA00008279"/>
    </source>
</evidence>
<dbReference type="CDD" id="cd01895">
    <property type="entry name" value="EngA2"/>
    <property type="match status" value="1"/>
</dbReference>
<protein>
    <recommendedName>
        <fullName evidence="12 13">Multifunctional fusion protein</fullName>
    </recommendedName>
    <domain>
        <recommendedName>
            <fullName evidence="13">Cytidylate kinase</fullName>
            <shortName evidence="13">CK</shortName>
            <ecNumber evidence="13">2.7.4.25</ecNumber>
        </recommendedName>
        <alternativeName>
            <fullName evidence="13">Cytidine monophosphate kinase</fullName>
            <shortName evidence="13">CMP kinase</shortName>
        </alternativeName>
    </domain>
    <domain>
        <recommendedName>
            <fullName evidence="12">GTPase Der</fullName>
        </recommendedName>
        <alternativeName>
            <fullName evidence="12">GTP-binding protein EngA</fullName>
        </alternativeName>
    </domain>
</protein>
<feature type="binding site" evidence="12">
    <location>
        <begin position="462"/>
        <end position="469"/>
    </location>
    <ligand>
        <name>GTP</name>
        <dbReference type="ChEBI" id="CHEBI:37565"/>
        <label>2</label>
    </ligand>
</feature>
<name>A0ABU1YY36_9MICC</name>
<dbReference type="InterPro" id="IPR003593">
    <property type="entry name" value="AAA+_ATPase"/>
</dbReference>
<feature type="domain" description="EngA-type G" evidence="15">
    <location>
        <begin position="456"/>
        <end position="629"/>
    </location>
</feature>
<feature type="binding site" evidence="12">
    <location>
        <begin position="334"/>
        <end position="338"/>
    </location>
    <ligand>
        <name>GTP</name>
        <dbReference type="ChEBI" id="CHEBI:37565"/>
        <label>1</label>
    </ligand>
</feature>